<name>A0AAD8C491_BIOPF</name>
<proteinExistence type="predicted"/>
<sequence>MEESGSEVCPSVRLFQTKLFSEVSTVRPLSLSLSVARPGILCYLSQIFFLSVGLHTHEAP</sequence>
<protein>
    <submittedName>
        <fullName evidence="1">Uncharacterized protein</fullName>
    </submittedName>
</protein>
<comment type="caution">
    <text evidence="1">The sequence shown here is derived from an EMBL/GenBank/DDBJ whole genome shotgun (WGS) entry which is preliminary data.</text>
</comment>
<dbReference type="Proteomes" id="UP001233172">
    <property type="component" value="Unassembled WGS sequence"/>
</dbReference>
<dbReference type="AlphaFoldDB" id="A0AAD8C491"/>
<reference evidence="1" key="2">
    <citation type="submission" date="2023-04" db="EMBL/GenBank/DDBJ databases">
        <authorList>
            <person name="Bu L."/>
            <person name="Lu L."/>
            <person name="Laidemitt M.R."/>
            <person name="Zhang S.M."/>
            <person name="Mutuku M."/>
            <person name="Mkoji G."/>
            <person name="Steinauer M."/>
            <person name="Loker E.S."/>
        </authorList>
    </citation>
    <scope>NUCLEOTIDE SEQUENCE</scope>
    <source>
        <strain evidence="1">KasaAsao</strain>
        <tissue evidence="1">Whole Snail</tissue>
    </source>
</reference>
<evidence type="ECO:0000313" key="1">
    <source>
        <dbReference type="EMBL" id="KAK0066166.1"/>
    </source>
</evidence>
<organism evidence="1 2">
    <name type="scientific">Biomphalaria pfeifferi</name>
    <name type="common">Bloodfluke planorb</name>
    <name type="synonym">Freshwater snail</name>
    <dbReference type="NCBI Taxonomy" id="112525"/>
    <lineage>
        <taxon>Eukaryota</taxon>
        <taxon>Metazoa</taxon>
        <taxon>Spiralia</taxon>
        <taxon>Lophotrochozoa</taxon>
        <taxon>Mollusca</taxon>
        <taxon>Gastropoda</taxon>
        <taxon>Heterobranchia</taxon>
        <taxon>Euthyneura</taxon>
        <taxon>Panpulmonata</taxon>
        <taxon>Hygrophila</taxon>
        <taxon>Lymnaeoidea</taxon>
        <taxon>Planorbidae</taxon>
        <taxon>Biomphalaria</taxon>
    </lineage>
</organism>
<evidence type="ECO:0000313" key="2">
    <source>
        <dbReference type="Proteomes" id="UP001233172"/>
    </source>
</evidence>
<keyword evidence="2" id="KW-1185">Reference proteome</keyword>
<gene>
    <name evidence="1" type="ORF">Bpfe_004287</name>
</gene>
<reference evidence="1" key="1">
    <citation type="journal article" date="2023" name="PLoS Negl. Trop. Dis.">
        <title>A genome sequence for Biomphalaria pfeifferi, the major vector snail for the human-infecting parasite Schistosoma mansoni.</title>
        <authorList>
            <person name="Bu L."/>
            <person name="Lu L."/>
            <person name="Laidemitt M.R."/>
            <person name="Zhang S.M."/>
            <person name="Mutuku M."/>
            <person name="Mkoji G."/>
            <person name="Steinauer M."/>
            <person name="Loker E.S."/>
        </authorList>
    </citation>
    <scope>NUCLEOTIDE SEQUENCE</scope>
    <source>
        <strain evidence="1">KasaAsao</strain>
    </source>
</reference>
<dbReference type="EMBL" id="JASAOG010000011">
    <property type="protein sequence ID" value="KAK0066166.1"/>
    <property type="molecule type" value="Genomic_DNA"/>
</dbReference>
<accession>A0AAD8C491</accession>
<feature type="non-terminal residue" evidence="1">
    <location>
        <position position="60"/>
    </location>
</feature>